<feature type="region of interest" description="Disordered" evidence="1">
    <location>
        <begin position="44"/>
        <end position="79"/>
    </location>
</feature>
<evidence type="ECO:0000256" key="1">
    <source>
        <dbReference type="SAM" id="MobiDB-lite"/>
    </source>
</evidence>
<feature type="region of interest" description="Disordered" evidence="1">
    <location>
        <begin position="97"/>
        <end position="146"/>
    </location>
</feature>
<sequence>MVDPAGPWHDPLLALGSSNWWSQVQEVRDGQLVGSRGEMLAARTGRRPSGTLSGAVPHSHSHELLSLPPTRFSSAPTPAPVATAAPGVWWLRGTAPSASTRPAGAGVEVGSLLPRGPPRTQALVQTPAPDRPRQQLPASSIRSNSKTLPPCVTRPLCDHRTLVQYPIVSNAVMVQCFPELSSPERSLLQAERFCDLERGLRSACY</sequence>
<organism evidence="2 3">
    <name type="scientific">Pleurodeles waltl</name>
    <name type="common">Iberian ribbed newt</name>
    <dbReference type="NCBI Taxonomy" id="8319"/>
    <lineage>
        <taxon>Eukaryota</taxon>
        <taxon>Metazoa</taxon>
        <taxon>Chordata</taxon>
        <taxon>Craniata</taxon>
        <taxon>Vertebrata</taxon>
        <taxon>Euteleostomi</taxon>
        <taxon>Amphibia</taxon>
        <taxon>Batrachia</taxon>
        <taxon>Caudata</taxon>
        <taxon>Salamandroidea</taxon>
        <taxon>Salamandridae</taxon>
        <taxon>Pleurodelinae</taxon>
        <taxon>Pleurodeles</taxon>
    </lineage>
</organism>
<accession>A0AAV7PSA5</accession>
<reference evidence="2" key="1">
    <citation type="journal article" date="2022" name="bioRxiv">
        <title>Sequencing and chromosome-scale assembly of the giantPleurodeles waltlgenome.</title>
        <authorList>
            <person name="Brown T."/>
            <person name="Elewa A."/>
            <person name="Iarovenko S."/>
            <person name="Subramanian E."/>
            <person name="Araus A.J."/>
            <person name="Petzold A."/>
            <person name="Susuki M."/>
            <person name="Suzuki K.-i.T."/>
            <person name="Hayashi T."/>
            <person name="Toyoda A."/>
            <person name="Oliveira C."/>
            <person name="Osipova E."/>
            <person name="Leigh N.D."/>
            <person name="Simon A."/>
            <person name="Yun M.H."/>
        </authorList>
    </citation>
    <scope>NUCLEOTIDE SEQUENCE</scope>
    <source>
        <strain evidence="2">20211129_DDA</strain>
        <tissue evidence="2">Liver</tissue>
    </source>
</reference>
<dbReference type="AlphaFoldDB" id="A0AAV7PSA5"/>
<keyword evidence="3" id="KW-1185">Reference proteome</keyword>
<dbReference type="Proteomes" id="UP001066276">
    <property type="component" value="Chromosome 7"/>
</dbReference>
<name>A0AAV7PSA5_PLEWA</name>
<comment type="caution">
    <text evidence="2">The sequence shown here is derived from an EMBL/GenBank/DDBJ whole genome shotgun (WGS) entry which is preliminary data.</text>
</comment>
<proteinExistence type="predicted"/>
<evidence type="ECO:0000313" key="2">
    <source>
        <dbReference type="EMBL" id="KAJ1131151.1"/>
    </source>
</evidence>
<gene>
    <name evidence="2" type="ORF">NDU88_009494</name>
</gene>
<feature type="compositionally biased region" description="Polar residues" evidence="1">
    <location>
        <begin position="136"/>
        <end position="146"/>
    </location>
</feature>
<protein>
    <submittedName>
        <fullName evidence="2">Uncharacterized protein</fullName>
    </submittedName>
</protein>
<dbReference type="EMBL" id="JANPWB010000011">
    <property type="protein sequence ID" value="KAJ1131151.1"/>
    <property type="molecule type" value="Genomic_DNA"/>
</dbReference>
<evidence type="ECO:0000313" key="3">
    <source>
        <dbReference type="Proteomes" id="UP001066276"/>
    </source>
</evidence>